<feature type="domain" description="HTH LytTR-type" evidence="5">
    <location>
        <begin position="147"/>
        <end position="251"/>
    </location>
</feature>
<name>A0A1I1XBC9_9GAMM</name>
<evidence type="ECO:0000313" key="6">
    <source>
        <dbReference type="EMBL" id="SFE04657.1"/>
    </source>
</evidence>
<reference evidence="7" key="1">
    <citation type="submission" date="2016-10" db="EMBL/GenBank/DDBJ databases">
        <authorList>
            <person name="Varghese N."/>
            <person name="Submissions S."/>
        </authorList>
    </citation>
    <scope>NUCLEOTIDE SEQUENCE [LARGE SCALE GENOMIC DNA]</scope>
    <source>
        <strain evidence="7">UNC178MFTsu3.1</strain>
    </source>
</reference>
<dbReference type="Gene3D" id="3.40.50.2300">
    <property type="match status" value="1"/>
</dbReference>
<dbReference type="SUPFAM" id="SSF52172">
    <property type="entry name" value="CheY-like"/>
    <property type="match status" value="1"/>
</dbReference>
<accession>A0A1I1XBC9</accession>
<gene>
    <name evidence="6" type="ORF">SAMN02799615_00185</name>
</gene>
<dbReference type="GO" id="GO:0000156">
    <property type="term" value="F:phosphorelay response regulator activity"/>
    <property type="evidence" value="ECO:0007669"/>
    <property type="project" value="TreeGrafter"/>
</dbReference>
<dbReference type="InterPro" id="IPR001789">
    <property type="entry name" value="Sig_transdc_resp-reg_receiver"/>
</dbReference>
<dbReference type="Pfam" id="PF00072">
    <property type="entry name" value="Response_reg"/>
    <property type="match status" value="1"/>
</dbReference>
<feature type="domain" description="Response regulatory" evidence="4">
    <location>
        <begin position="4"/>
        <end position="117"/>
    </location>
</feature>
<proteinExistence type="predicted"/>
<dbReference type="PROSITE" id="PS50930">
    <property type="entry name" value="HTH_LYTTR"/>
    <property type="match status" value="1"/>
</dbReference>
<organism evidence="6 7">
    <name type="scientific">Dyella marensis</name>
    <dbReference type="NCBI Taxonomy" id="500610"/>
    <lineage>
        <taxon>Bacteria</taxon>
        <taxon>Pseudomonadati</taxon>
        <taxon>Pseudomonadota</taxon>
        <taxon>Gammaproteobacteria</taxon>
        <taxon>Lysobacterales</taxon>
        <taxon>Rhodanobacteraceae</taxon>
        <taxon>Dyella</taxon>
    </lineage>
</organism>
<dbReference type="Gene3D" id="2.40.50.1020">
    <property type="entry name" value="LytTr DNA-binding domain"/>
    <property type="match status" value="1"/>
</dbReference>
<dbReference type="RefSeq" id="WP_026634229.1">
    <property type="nucleotide sequence ID" value="NZ_FONH01000001.1"/>
</dbReference>
<dbReference type="Pfam" id="PF04397">
    <property type="entry name" value="LytTR"/>
    <property type="match status" value="1"/>
</dbReference>
<keyword evidence="3" id="KW-0597">Phosphoprotein</keyword>
<feature type="modified residue" description="4-aspartylphosphate" evidence="3">
    <location>
        <position position="55"/>
    </location>
</feature>
<dbReference type="EMBL" id="FONH01000001">
    <property type="protein sequence ID" value="SFE04657.1"/>
    <property type="molecule type" value="Genomic_DNA"/>
</dbReference>
<dbReference type="Proteomes" id="UP000199477">
    <property type="component" value="Unassembled WGS sequence"/>
</dbReference>
<dbReference type="InterPro" id="IPR039420">
    <property type="entry name" value="WalR-like"/>
</dbReference>
<protein>
    <submittedName>
        <fullName evidence="6">Two component transcriptional regulator, LytTR family</fullName>
    </submittedName>
</protein>
<keyword evidence="7" id="KW-1185">Reference proteome</keyword>
<dbReference type="GO" id="GO:0000976">
    <property type="term" value="F:transcription cis-regulatory region binding"/>
    <property type="evidence" value="ECO:0007669"/>
    <property type="project" value="TreeGrafter"/>
</dbReference>
<dbReference type="STRING" id="500610.SAMN02799615_00185"/>
<sequence length="251" mass="27992">MTLRAVVVDDEAPARAKLRRYLAEAEGVVWVGEAGDGREAVRLIQREHPDVVFLDISMPGMDGFAVLQALGEPLPAEIVFVTAHGDQAVRAFEVHAFDYLLKPVGPERFQAAIRRLCDKVAPSLSVGARVDGLLESAPPPARYLERLLLPVGDAAELVPVERIDRIEADRNYLQVFVDGAPRRLRGTLEAMLARLHPSRFLRVNRSTVVQIDAIREVQPWPDGEKRLLLRDGARVTWTKRYLEQLPPGMSL</sequence>
<dbReference type="SMART" id="SM00850">
    <property type="entry name" value="LytTR"/>
    <property type="match status" value="1"/>
</dbReference>
<dbReference type="GO" id="GO:0006355">
    <property type="term" value="P:regulation of DNA-templated transcription"/>
    <property type="evidence" value="ECO:0007669"/>
    <property type="project" value="TreeGrafter"/>
</dbReference>
<dbReference type="AlphaFoldDB" id="A0A1I1XBC9"/>
<dbReference type="PANTHER" id="PTHR48111:SF69">
    <property type="entry name" value="RESPONSE REGULATOR RECEIVER"/>
    <property type="match status" value="1"/>
</dbReference>
<dbReference type="InterPro" id="IPR011006">
    <property type="entry name" value="CheY-like_superfamily"/>
</dbReference>
<evidence type="ECO:0000256" key="2">
    <source>
        <dbReference type="ARBA" id="ARBA00023125"/>
    </source>
</evidence>
<evidence type="ECO:0000256" key="3">
    <source>
        <dbReference type="PROSITE-ProRule" id="PRU00169"/>
    </source>
</evidence>
<evidence type="ECO:0000259" key="4">
    <source>
        <dbReference type="PROSITE" id="PS50110"/>
    </source>
</evidence>
<dbReference type="GO" id="GO:0032993">
    <property type="term" value="C:protein-DNA complex"/>
    <property type="evidence" value="ECO:0007669"/>
    <property type="project" value="TreeGrafter"/>
</dbReference>
<dbReference type="InterPro" id="IPR007492">
    <property type="entry name" value="LytTR_DNA-bd_dom"/>
</dbReference>
<dbReference type="PANTHER" id="PTHR48111">
    <property type="entry name" value="REGULATOR OF RPOS"/>
    <property type="match status" value="1"/>
</dbReference>
<dbReference type="GO" id="GO:0005829">
    <property type="term" value="C:cytosol"/>
    <property type="evidence" value="ECO:0007669"/>
    <property type="project" value="TreeGrafter"/>
</dbReference>
<keyword evidence="1" id="KW-0902">Two-component regulatory system</keyword>
<keyword evidence="2" id="KW-0238">DNA-binding</keyword>
<evidence type="ECO:0000259" key="5">
    <source>
        <dbReference type="PROSITE" id="PS50930"/>
    </source>
</evidence>
<dbReference type="SMART" id="SM00448">
    <property type="entry name" value="REC"/>
    <property type="match status" value="1"/>
</dbReference>
<evidence type="ECO:0000313" key="7">
    <source>
        <dbReference type="Proteomes" id="UP000199477"/>
    </source>
</evidence>
<dbReference type="PROSITE" id="PS50110">
    <property type="entry name" value="RESPONSE_REGULATORY"/>
    <property type="match status" value="1"/>
</dbReference>
<evidence type="ECO:0000256" key="1">
    <source>
        <dbReference type="ARBA" id="ARBA00023012"/>
    </source>
</evidence>